<organism evidence="1 2">
    <name type="scientific">Scylla paramamosain</name>
    <name type="common">Mud crab</name>
    <dbReference type="NCBI Taxonomy" id="85552"/>
    <lineage>
        <taxon>Eukaryota</taxon>
        <taxon>Metazoa</taxon>
        <taxon>Ecdysozoa</taxon>
        <taxon>Arthropoda</taxon>
        <taxon>Crustacea</taxon>
        <taxon>Multicrustacea</taxon>
        <taxon>Malacostraca</taxon>
        <taxon>Eumalacostraca</taxon>
        <taxon>Eucarida</taxon>
        <taxon>Decapoda</taxon>
        <taxon>Pleocyemata</taxon>
        <taxon>Brachyura</taxon>
        <taxon>Eubrachyura</taxon>
        <taxon>Portunoidea</taxon>
        <taxon>Portunidae</taxon>
        <taxon>Portuninae</taxon>
        <taxon>Scylla</taxon>
    </lineage>
</organism>
<dbReference type="Proteomes" id="UP001487740">
    <property type="component" value="Unassembled WGS sequence"/>
</dbReference>
<accession>A0AAW0UUT7</accession>
<protein>
    <submittedName>
        <fullName evidence="1">Uncharacterized protein</fullName>
    </submittedName>
</protein>
<keyword evidence="2" id="KW-1185">Reference proteome</keyword>
<reference evidence="1 2" key="1">
    <citation type="submission" date="2023-03" db="EMBL/GenBank/DDBJ databases">
        <title>High-quality genome of Scylla paramamosain provides insights in environmental adaptation.</title>
        <authorList>
            <person name="Zhang L."/>
        </authorList>
    </citation>
    <scope>NUCLEOTIDE SEQUENCE [LARGE SCALE GENOMIC DNA]</scope>
    <source>
        <strain evidence="1">LZ_2023a</strain>
        <tissue evidence="1">Muscle</tissue>
    </source>
</reference>
<dbReference type="AlphaFoldDB" id="A0AAW0UUT7"/>
<sequence>MALPIQNIRFVARVLEKRLGKASLGSECVAVYERKDVPRHPCRQCACAAASGPGGFLSPCNAGLQCHGSVVSALGKVTASVKRCTVSV</sequence>
<comment type="caution">
    <text evidence="1">The sequence shown here is derived from an EMBL/GenBank/DDBJ whole genome shotgun (WGS) entry which is preliminary data.</text>
</comment>
<name>A0AAW0UUT7_SCYPA</name>
<proteinExistence type="predicted"/>
<dbReference type="EMBL" id="JARAKH010000008">
    <property type="protein sequence ID" value="KAK8402077.1"/>
    <property type="molecule type" value="Genomic_DNA"/>
</dbReference>
<gene>
    <name evidence="1" type="ORF">O3P69_001282</name>
</gene>
<evidence type="ECO:0000313" key="2">
    <source>
        <dbReference type="Proteomes" id="UP001487740"/>
    </source>
</evidence>
<evidence type="ECO:0000313" key="1">
    <source>
        <dbReference type="EMBL" id="KAK8402077.1"/>
    </source>
</evidence>